<accession>A0A8T2ZV07</accession>
<dbReference type="Gene3D" id="3.10.110.10">
    <property type="entry name" value="Ubiquitin Conjugating Enzyme"/>
    <property type="match status" value="1"/>
</dbReference>
<gene>
    <name evidence="2" type="ORF">H0E87_002329</name>
</gene>
<evidence type="ECO:0000256" key="1">
    <source>
        <dbReference type="SAM" id="MobiDB-lite"/>
    </source>
</evidence>
<evidence type="ECO:0000313" key="3">
    <source>
        <dbReference type="Proteomes" id="UP000807159"/>
    </source>
</evidence>
<dbReference type="Proteomes" id="UP000807159">
    <property type="component" value="Chromosome 1"/>
</dbReference>
<evidence type="ECO:0000313" key="2">
    <source>
        <dbReference type="EMBL" id="KAH8521225.1"/>
    </source>
</evidence>
<comment type="caution">
    <text evidence="2">The sequence shown here is derived from an EMBL/GenBank/DDBJ whole genome shotgun (WGS) entry which is preliminary data.</text>
</comment>
<sequence>TDNSPTTGSVNTTAADKRRLAKDSLAFNCKNAAFRKLFPEYVEKHDQELHSEQRVSSQAPQEDISRAKLEKHGDSSVEDAKRVDAPKDERRNRKQPFPTWMMLLLVSIFGV</sequence>
<feature type="region of interest" description="Disordered" evidence="1">
    <location>
        <begin position="47"/>
        <end position="94"/>
    </location>
</feature>
<dbReference type="AlphaFoldDB" id="A0A8T2ZV07"/>
<keyword evidence="3" id="KW-1185">Reference proteome</keyword>
<feature type="non-terminal residue" evidence="2">
    <location>
        <position position="111"/>
    </location>
</feature>
<feature type="non-terminal residue" evidence="2">
    <location>
        <position position="1"/>
    </location>
</feature>
<reference evidence="2" key="1">
    <citation type="journal article" date="2021" name="J. Hered.">
        <title>Genome Assembly of Salicaceae Populus deltoides (Eastern Cottonwood) I-69 Based on Nanopore Sequencing and Hi-C Technologies.</title>
        <authorList>
            <person name="Bai S."/>
            <person name="Wu H."/>
            <person name="Zhang J."/>
            <person name="Pan Z."/>
            <person name="Zhao W."/>
            <person name="Li Z."/>
            <person name="Tong C."/>
        </authorList>
    </citation>
    <scope>NUCLEOTIDE SEQUENCE</scope>
    <source>
        <tissue evidence="2">Leaf</tissue>
    </source>
</reference>
<name>A0A8T2ZV07_POPDE</name>
<dbReference type="InterPro" id="IPR016135">
    <property type="entry name" value="UBQ-conjugating_enzyme/RWD"/>
</dbReference>
<feature type="compositionally biased region" description="Basic and acidic residues" evidence="1">
    <location>
        <begin position="63"/>
        <end position="91"/>
    </location>
</feature>
<dbReference type="EMBL" id="JACEGQ020000001">
    <property type="protein sequence ID" value="KAH8521225.1"/>
    <property type="molecule type" value="Genomic_DNA"/>
</dbReference>
<protein>
    <submittedName>
        <fullName evidence="2">Uncharacterized protein</fullName>
    </submittedName>
</protein>
<organism evidence="2 3">
    <name type="scientific">Populus deltoides</name>
    <name type="common">Eastern poplar</name>
    <name type="synonym">Eastern cottonwood</name>
    <dbReference type="NCBI Taxonomy" id="3696"/>
    <lineage>
        <taxon>Eukaryota</taxon>
        <taxon>Viridiplantae</taxon>
        <taxon>Streptophyta</taxon>
        <taxon>Embryophyta</taxon>
        <taxon>Tracheophyta</taxon>
        <taxon>Spermatophyta</taxon>
        <taxon>Magnoliopsida</taxon>
        <taxon>eudicotyledons</taxon>
        <taxon>Gunneridae</taxon>
        <taxon>Pentapetalae</taxon>
        <taxon>rosids</taxon>
        <taxon>fabids</taxon>
        <taxon>Malpighiales</taxon>
        <taxon>Salicaceae</taxon>
        <taxon>Saliceae</taxon>
        <taxon>Populus</taxon>
    </lineage>
</organism>
<proteinExistence type="predicted"/>